<evidence type="ECO:0000256" key="6">
    <source>
        <dbReference type="ARBA" id="ARBA00022840"/>
    </source>
</evidence>
<evidence type="ECO:0000256" key="7">
    <source>
        <dbReference type="ARBA" id="ARBA00048539"/>
    </source>
</evidence>
<dbReference type="PANTHER" id="PTHR43033:SF1">
    <property type="entry name" value="TRNA(ILE)-LYSIDINE SYNTHASE-RELATED"/>
    <property type="match status" value="1"/>
</dbReference>
<dbReference type="CDD" id="cd01992">
    <property type="entry name" value="TilS_N"/>
    <property type="match status" value="1"/>
</dbReference>
<organism evidence="10 11">
    <name type="scientific">Ferrimonas aestuarii</name>
    <dbReference type="NCBI Taxonomy" id="2569539"/>
    <lineage>
        <taxon>Bacteria</taxon>
        <taxon>Pseudomonadati</taxon>
        <taxon>Pseudomonadota</taxon>
        <taxon>Gammaproteobacteria</taxon>
        <taxon>Alteromonadales</taxon>
        <taxon>Ferrimonadaceae</taxon>
        <taxon>Ferrimonas</taxon>
    </lineage>
</organism>
<dbReference type="GO" id="GO:0005524">
    <property type="term" value="F:ATP binding"/>
    <property type="evidence" value="ECO:0007669"/>
    <property type="project" value="UniProtKB-UniRule"/>
</dbReference>
<evidence type="ECO:0000256" key="5">
    <source>
        <dbReference type="ARBA" id="ARBA00022741"/>
    </source>
</evidence>
<proteinExistence type="inferred from homology"/>
<dbReference type="RefSeq" id="WP_136864925.1">
    <property type="nucleotide sequence ID" value="NZ_SWCJ01000020.1"/>
</dbReference>
<dbReference type="PANTHER" id="PTHR43033">
    <property type="entry name" value="TRNA(ILE)-LYSIDINE SYNTHASE-RELATED"/>
    <property type="match status" value="1"/>
</dbReference>
<keyword evidence="2 8" id="KW-0963">Cytoplasm</keyword>
<gene>
    <name evidence="8 10" type="primary">tilS</name>
    <name evidence="10" type="ORF">FCL42_18530</name>
</gene>
<dbReference type="GO" id="GO:0006400">
    <property type="term" value="P:tRNA modification"/>
    <property type="evidence" value="ECO:0007669"/>
    <property type="project" value="UniProtKB-UniRule"/>
</dbReference>
<keyword evidence="3 8" id="KW-0436">Ligase</keyword>
<dbReference type="NCBIfam" id="TIGR02433">
    <property type="entry name" value="lysidine_TilS_C"/>
    <property type="match status" value="1"/>
</dbReference>
<dbReference type="InterPro" id="IPR015262">
    <property type="entry name" value="tRNA_Ile_lys_synt_subst-bd"/>
</dbReference>
<dbReference type="EMBL" id="SWCJ01000020">
    <property type="protein sequence ID" value="TKB50814.1"/>
    <property type="molecule type" value="Genomic_DNA"/>
</dbReference>
<comment type="subcellular location">
    <subcellularLocation>
        <location evidence="1 8">Cytoplasm</location>
    </subcellularLocation>
</comment>
<dbReference type="EC" id="6.3.4.19" evidence="8"/>
<evidence type="ECO:0000259" key="9">
    <source>
        <dbReference type="SMART" id="SM00977"/>
    </source>
</evidence>
<keyword evidence="4 8" id="KW-0819">tRNA processing</keyword>
<evidence type="ECO:0000256" key="3">
    <source>
        <dbReference type="ARBA" id="ARBA00022598"/>
    </source>
</evidence>
<dbReference type="NCBIfam" id="TIGR02432">
    <property type="entry name" value="lysidine_TilS_N"/>
    <property type="match status" value="1"/>
</dbReference>
<keyword evidence="11" id="KW-1185">Reference proteome</keyword>
<evidence type="ECO:0000256" key="4">
    <source>
        <dbReference type="ARBA" id="ARBA00022694"/>
    </source>
</evidence>
<keyword evidence="6 8" id="KW-0067">ATP-binding</keyword>
<dbReference type="Pfam" id="PF09179">
    <property type="entry name" value="TilS"/>
    <property type="match status" value="1"/>
</dbReference>
<dbReference type="GO" id="GO:0005737">
    <property type="term" value="C:cytoplasm"/>
    <property type="evidence" value="ECO:0007669"/>
    <property type="project" value="UniProtKB-SubCell"/>
</dbReference>
<evidence type="ECO:0000256" key="2">
    <source>
        <dbReference type="ARBA" id="ARBA00022490"/>
    </source>
</evidence>
<dbReference type="InterPro" id="IPR012795">
    <property type="entry name" value="tRNA_Ile_lys_synt_N"/>
</dbReference>
<comment type="similarity">
    <text evidence="8">Belongs to the tRNA(Ile)-lysidine synthase family.</text>
</comment>
<dbReference type="Proteomes" id="UP000305675">
    <property type="component" value="Unassembled WGS sequence"/>
</dbReference>
<dbReference type="Pfam" id="PF01171">
    <property type="entry name" value="ATP_bind_3"/>
    <property type="match status" value="1"/>
</dbReference>
<comment type="domain">
    <text evidence="8">The N-terminal region contains the highly conserved SGGXDS motif, predicted to be a P-loop motif involved in ATP binding.</text>
</comment>
<feature type="binding site" evidence="8">
    <location>
        <begin position="29"/>
        <end position="34"/>
    </location>
    <ligand>
        <name>ATP</name>
        <dbReference type="ChEBI" id="CHEBI:30616"/>
    </ligand>
</feature>
<dbReference type="SUPFAM" id="SSF56037">
    <property type="entry name" value="PheT/TilS domain"/>
    <property type="match status" value="1"/>
</dbReference>
<dbReference type="InterPro" id="IPR012094">
    <property type="entry name" value="tRNA_Ile_lys_synt"/>
</dbReference>
<evidence type="ECO:0000313" key="10">
    <source>
        <dbReference type="EMBL" id="TKB50814.1"/>
    </source>
</evidence>
<dbReference type="Gene3D" id="3.40.50.620">
    <property type="entry name" value="HUPs"/>
    <property type="match status" value="1"/>
</dbReference>
<comment type="caution">
    <text evidence="10">The sequence shown here is derived from an EMBL/GenBank/DDBJ whole genome shotgun (WGS) entry which is preliminary data.</text>
</comment>
<dbReference type="InterPro" id="IPR012796">
    <property type="entry name" value="Lysidine-tRNA-synth_C"/>
</dbReference>
<dbReference type="HAMAP" id="MF_01161">
    <property type="entry name" value="tRNA_Ile_lys_synt"/>
    <property type="match status" value="1"/>
</dbReference>
<dbReference type="InterPro" id="IPR014729">
    <property type="entry name" value="Rossmann-like_a/b/a_fold"/>
</dbReference>
<sequence length="441" mass="49745">MPLTAIEAEVRAALAAHLQTGRRVVLGYSGGVDSELLAFLLSKLQPEFPHNSFLLVHVHHGLSLSADHWTAHCQRRAEHYKIPIVIESVKVESGPRISIEAAARTARYDAFARHLDDGDLLLTAQHQDDQVETLLLALKRGSGPQGLAAMPKSKPWRQGTHLRPLLSITRAQIEQAAKLAELSHIEDDSNDDLRFDRNFLRHQVVPELNRRWPGFSSSAARSAELCGEQQQLCDELAQLDLAKLEVSGALNLNALSALSSSRQHNVVRYWLRQNQVTAPSRAKMMQMKQFWQARTDAQPELMLEAAILRRYQDCLYLIHLPEPNGLQGEVETIDDLTQPRLLANGEAWQFLEAEQGLRVRMPTMQERVSVRYGLPGRLKVSPSYRNGSRELKKVWHELGVPPWRRSQVAMLFYDDELIAALGYWASDKALVNQGVGLRIEQ</sequence>
<dbReference type="SMART" id="SM00977">
    <property type="entry name" value="TilS_C"/>
    <property type="match status" value="1"/>
</dbReference>
<dbReference type="SUPFAM" id="SSF52402">
    <property type="entry name" value="Adenine nucleotide alpha hydrolases-like"/>
    <property type="match status" value="1"/>
</dbReference>
<feature type="domain" description="Lysidine-tRNA(Ile) synthetase C-terminal" evidence="9">
    <location>
        <begin position="368"/>
        <end position="439"/>
    </location>
</feature>
<dbReference type="Gene3D" id="1.20.59.20">
    <property type="match status" value="1"/>
</dbReference>
<comment type="catalytic activity">
    <reaction evidence="7 8">
        <text>cytidine(34) in tRNA(Ile2) + L-lysine + ATP = lysidine(34) in tRNA(Ile2) + AMP + diphosphate + H(+)</text>
        <dbReference type="Rhea" id="RHEA:43744"/>
        <dbReference type="Rhea" id="RHEA-COMP:10625"/>
        <dbReference type="Rhea" id="RHEA-COMP:10670"/>
        <dbReference type="ChEBI" id="CHEBI:15378"/>
        <dbReference type="ChEBI" id="CHEBI:30616"/>
        <dbReference type="ChEBI" id="CHEBI:32551"/>
        <dbReference type="ChEBI" id="CHEBI:33019"/>
        <dbReference type="ChEBI" id="CHEBI:82748"/>
        <dbReference type="ChEBI" id="CHEBI:83665"/>
        <dbReference type="ChEBI" id="CHEBI:456215"/>
        <dbReference type="EC" id="6.3.4.19"/>
    </reaction>
</comment>
<dbReference type="InterPro" id="IPR011063">
    <property type="entry name" value="TilS/TtcA_N"/>
</dbReference>
<dbReference type="OrthoDB" id="9807403at2"/>
<dbReference type="Pfam" id="PF11734">
    <property type="entry name" value="TilS_C"/>
    <property type="match status" value="1"/>
</dbReference>
<evidence type="ECO:0000256" key="1">
    <source>
        <dbReference type="ARBA" id="ARBA00004496"/>
    </source>
</evidence>
<reference evidence="10 11" key="1">
    <citation type="submission" date="2019-04" db="EMBL/GenBank/DDBJ databases">
        <authorList>
            <person name="Hwang J.C."/>
        </authorList>
    </citation>
    <scope>NUCLEOTIDE SEQUENCE [LARGE SCALE GENOMIC DNA]</scope>
    <source>
        <strain evidence="10 11">IMCC35002</strain>
    </source>
</reference>
<keyword evidence="5 8" id="KW-0547">Nucleotide-binding</keyword>
<name>A0A4U1BHD9_9GAMM</name>
<dbReference type="AlphaFoldDB" id="A0A4U1BHD9"/>
<dbReference type="SUPFAM" id="SSF82829">
    <property type="entry name" value="MesJ substrate recognition domain-like"/>
    <property type="match status" value="1"/>
</dbReference>
<comment type="function">
    <text evidence="8">Ligates lysine onto the cytidine present at position 34 of the AUA codon-specific tRNA(Ile) that contains the anticodon CAU, in an ATP-dependent manner. Cytidine is converted to lysidine, thus changing the amino acid specificity of the tRNA from methionine to isoleucine.</text>
</comment>
<evidence type="ECO:0000256" key="8">
    <source>
        <dbReference type="HAMAP-Rule" id="MF_01161"/>
    </source>
</evidence>
<protein>
    <recommendedName>
        <fullName evidence="8">tRNA(Ile)-lysidine synthase</fullName>
        <ecNumber evidence="8">6.3.4.19</ecNumber>
    </recommendedName>
    <alternativeName>
        <fullName evidence="8">tRNA(Ile)-2-lysyl-cytidine synthase</fullName>
    </alternativeName>
    <alternativeName>
        <fullName evidence="8">tRNA(Ile)-lysidine synthetase</fullName>
    </alternativeName>
</protein>
<evidence type="ECO:0000313" key="11">
    <source>
        <dbReference type="Proteomes" id="UP000305675"/>
    </source>
</evidence>
<dbReference type="GO" id="GO:0032267">
    <property type="term" value="F:tRNA(Ile)-lysidine synthase activity"/>
    <property type="evidence" value="ECO:0007669"/>
    <property type="project" value="UniProtKB-EC"/>
</dbReference>
<accession>A0A4U1BHD9</accession>